<evidence type="ECO:0000256" key="3">
    <source>
        <dbReference type="ARBA" id="ARBA00022729"/>
    </source>
</evidence>
<keyword evidence="4" id="KW-0572">Peptidoglycan-anchor</keyword>
<name>A0A3A4S1B0_9STRE</name>
<feature type="domain" description="Gram-positive cocci surface proteins LPxTG" evidence="6">
    <location>
        <begin position="482"/>
        <end position="517"/>
    </location>
</feature>
<feature type="compositionally biased region" description="Basic and acidic residues" evidence="5">
    <location>
        <begin position="1"/>
        <end position="10"/>
    </location>
</feature>
<proteinExistence type="predicted"/>
<feature type="compositionally biased region" description="Pro residues" evidence="5">
    <location>
        <begin position="31"/>
        <end position="45"/>
    </location>
</feature>
<dbReference type="EMBL" id="PTQV01000024">
    <property type="protein sequence ID" value="RJP83239.1"/>
    <property type="molecule type" value="Genomic_DNA"/>
</dbReference>
<dbReference type="AlphaFoldDB" id="A0A3A4S1B0"/>
<dbReference type="Pfam" id="PF00746">
    <property type="entry name" value="Gram_pos_anchor"/>
    <property type="match status" value="1"/>
</dbReference>
<dbReference type="InterPro" id="IPR041558">
    <property type="entry name" value="MucBP_2"/>
</dbReference>
<evidence type="ECO:0000313" key="8">
    <source>
        <dbReference type="Proteomes" id="UP000266144"/>
    </source>
</evidence>
<reference evidence="8" key="1">
    <citation type="submission" date="2018-02" db="EMBL/GenBank/DDBJ databases">
        <authorList>
            <person name="Handem S."/>
        </authorList>
    </citation>
    <scope>NUCLEOTIDE SEQUENCE [LARGE SCALE GENOMIC DNA]</scope>
    <source>
        <strain evidence="8">Spain939</strain>
    </source>
</reference>
<feature type="compositionally biased region" description="Pro residues" evidence="5">
    <location>
        <begin position="424"/>
        <end position="441"/>
    </location>
</feature>
<dbReference type="PROSITE" id="PS50847">
    <property type="entry name" value="GRAM_POS_ANCHORING"/>
    <property type="match status" value="1"/>
</dbReference>
<evidence type="ECO:0000256" key="4">
    <source>
        <dbReference type="ARBA" id="ARBA00023088"/>
    </source>
</evidence>
<gene>
    <name evidence="7" type="ORF">C5O68_04100</name>
</gene>
<dbReference type="Pfam" id="PF17965">
    <property type="entry name" value="MucBP_2"/>
    <property type="match status" value="1"/>
</dbReference>
<evidence type="ECO:0000256" key="2">
    <source>
        <dbReference type="ARBA" id="ARBA00022525"/>
    </source>
</evidence>
<evidence type="ECO:0000313" key="7">
    <source>
        <dbReference type="EMBL" id="RJP83239.1"/>
    </source>
</evidence>
<dbReference type="NCBIfam" id="TIGR04308">
    <property type="entry name" value="repeat_SSSPR51"/>
    <property type="match status" value="2"/>
</dbReference>
<dbReference type="Proteomes" id="UP000266144">
    <property type="component" value="Unassembled WGS sequence"/>
</dbReference>
<evidence type="ECO:0000256" key="1">
    <source>
        <dbReference type="ARBA" id="ARBA00022512"/>
    </source>
</evidence>
<feature type="region of interest" description="Disordered" evidence="5">
    <location>
        <begin position="407"/>
        <end position="491"/>
    </location>
</feature>
<keyword evidence="3" id="KW-0732">Signal</keyword>
<keyword evidence="1" id="KW-0134">Cell wall</keyword>
<accession>A0A3A4S1B0</accession>
<sequence>MPKVPEKEEPTPIPYPNDPDDPTKPKTPDYPTTPPQPGQPVPKVPVIPYVPGYTPKTPNGTPLVPIDPEHPEKGYKVPPVPETPNDPKMDTPIKYTPDGQRAIVKFVVVGEDGKETELETSRITVTGKTGEKIPTENFNDTLKKLTGDPVNNGDYELVDNPLKDGATFDNVKDEEGKDPSQVFVVKLRQIYVIPPTPRIVERPSGNTVEVDVPNKDADTLSITFTKRNSTEKETIVTKKDKDGTWKIEKSPVGVTINPMNGRVYIPSEQVRPKTWVDTQTKHKYKQSKIVSVMPNILDVPKFEGTTEWIDVNGNVLRPTENGLHEKGRIANHVWLESRLEGNKVTHIFFAGSPSVDKPEYKITVWFDKDGNPLKPDQPGTHEAGNIPGYRYITTVTEDGITIHRFEKIPPVLPNEPIPDRPEEPNPQPNPEHPSVPTPNPELPNQETPMPEPTPEPDTQRPETPVSPDPEVPTSETNKREELPNTGTEANATLASAGIMTLLAGLGLGFFKKKEDEK</sequence>
<dbReference type="InterPro" id="IPR019931">
    <property type="entry name" value="LPXTG_anchor"/>
</dbReference>
<dbReference type="Gene3D" id="3.10.20.470">
    <property type="match status" value="1"/>
</dbReference>
<dbReference type="Pfam" id="PF18877">
    <property type="entry name" value="SSSPR-51"/>
    <property type="match status" value="1"/>
</dbReference>
<organism evidence="7 8">
    <name type="scientific">Streptococcus pseudopneumoniae</name>
    <dbReference type="NCBI Taxonomy" id="257758"/>
    <lineage>
        <taxon>Bacteria</taxon>
        <taxon>Bacillati</taxon>
        <taxon>Bacillota</taxon>
        <taxon>Bacilli</taxon>
        <taxon>Lactobacillales</taxon>
        <taxon>Streptococcaceae</taxon>
        <taxon>Streptococcus</taxon>
    </lineage>
</organism>
<evidence type="ECO:0000256" key="5">
    <source>
        <dbReference type="SAM" id="MobiDB-lite"/>
    </source>
</evidence>
<dbReference type="InterPro" id="IPR027579">
    <property type="entry name" value="SSSPR51_Rpt"/>
</dbReference>
<comment type="caution">
    <text evidence="7">The sequence shown here is derived from an EMBL/GenBank/DDBJ whole genome shotgun (WGS) entry which is preliminary data.</text>
</comment>
<dbReference type="NCBIfam" id="TIGR01167">
    <property type="entry name" value="LPXTG_anchor"/>
    <property type="match status" value="1"/>
</dbReference>
<keyword evidence="2" id="KW-0964">Secreted</keyword>
<evidence type="ECO:0000259" key="6">
    <source>
        <dbReference type="PROSITE" id="PS50847"/>
    </source>
</evidence>
<feature type="region of interest" description="Disordered" evidence="5">
    <location>
        <begin position="1"/>
        <end position="96"/>
    </location>
</feature>
<protein>
    <recommendedName>
        <fullName evidence="6">Gram-positive cocci surface proteins LPxTG domain-containing protein</fullName>
    </recommendedName>
</protein>